<name>A0A1J5PWI9_9ZZZZ</name>
<proteinExistence type="predicted"/>
<organism evidence="1">
    <name type="scientific">mine drainage metagenome</name>
    <dbReference type="NCBI Taxonomy" id="410659"/>
    <lineage>
        <taxon>unclassified sequences</taxon>
        <taxon>metagenomes</taxon>
        <taxon>ecological metagenomes</taxon>
    </lineage>
</organism>
<comment type="caution">
    <text evidence="1">The sequence shown here is derived from an EMBL/GenBank/DDBJ whole genome shotgun (WGS) entry which is preliminary data.</text>
</comment>
<protein>
    <submittedName>
        <fullName evidence="1">Uncharacterized protein</fullName>
    </submittedName>
</protein>
<gene>
    <name evidence="1" type="ORF">GALL_430710</name>
</gene>
<sequence length="169" mass="18560">MEGVETEQSGGLGLAQAPRIVKQDVLQQRELFADVEELVHLLFVFRNGKSHARELQRINQFGGDGVLVERRRNGPQALRRKHGGVEPGAIFANDGHVLAALQPERGQAAGQLVHPVQRPCPGCDLPDSQVLFSPGDGPRPQARLLLQQARKSRHLLLRAVLLRFGHVSS</sequence>
<accession>A0A1J5PWI9</accession>
<dbReference type="AlphaFoldDB" id="A0A1J5PWI9"/>
<dbReference type="EMBL" id="MLJW01002223">
    <property type="protein sequence ID" value="OIQ75264.1"/>
    <property type="molecule type" value="Genomic_DNA"/>
</dbReference>
<evidence type="ECO:0000313" key="1">
    <source>
        <dbReference type="EMBL" id="OIQ75264.1"/>
    </source>
</evidence>
<reference evidence="1" key="1">
    <citation type="submission" date="2016-10" db="EMBL/GenBank/DDBJ databases">
        <title>Sequence of Gallionella enrichment culture.</title>
        <authorList>
            <person name="Poehlein A."/>
            <person name="Muehling M."/>
            <person name="Daniel R."/>
        </authorList>
    </citation>
    <scope>NUCLEOTIDE SEQUENCE</scope>
</reference>